<dbReference type="OrthoDB" id="1722540at2"/>
<reference evidence="1 2" key="1">
    <citation type="submission" date="2018-08" db="EMBL/GenBank/DDBJ databases">
        <title>A genome reference for cultivated species of the human gut microbiota.</title>
        <authorList>
            <person name="Zou Y."/>
            <person name="Xue W."/>
            <person name="Luo G."/>
        </authorList>
    </citation>
    <scope>NUCLEOTIDE SEQUENCE [LARGE SCALE GENOMIC DNA]</scope>
    <source>
        <strain evidence="1 2">AF35-6BH</strain>
    </source>
</reference>
<dbReference type="RefSeq" id="WP_004800494.1">
    <property type="nucleotide sequence ID" value="NZ_CABKNA010000002.1"/>
</dbReference>
<dbReference type="EMBL" id="QRPK01000018">
    <property type="protein sequence ID" value="RHM12059.1"/>
    <property type="molecule type" value="Genomic_DNA"/>
</dbReference>
<accession>A0A415PHC1</accession>
<evidence type="ECO:0000313" key="2">
    <source>
        <dbReference type="Proteomes" id="UP000284868"/>
    </source>
</evidence>
<evidence type="ECO:0000313" key="1">
    <source>
        <dbReference type="EMBL" id="RHM12059.1"/>
    </source>
</evidence>
<dbReference type="AlphaFoldDB" id="A0A415PHC1"/>
<dbReference type="Pfam" id="PF18937">
    <property type="entry name" value="DUF5685"/>
    <property type="match status" value="1"/>
</dbReference>
<sequence length="281" mass="33397">MFGYIVVNKPELKIKDFDVYQSFYCGLCRSLHSMFGRRSQITLNYDLTFLAVLLSGLYEPKQTLHEERCIVHPMQKHKKLANPCIEYASEMTVVLTYLKCEDDWLDERRYTSFTMRKLLAKSYRQLERKYPEKIKRIEQALKEIHVLEQQQSHDIDLLAKCFGAVMGEIVCMKEDEWKHRLYELGDYLGRFVYLLDAYDDIERDIQKKQFNPLMELYAQKDFDKRVQAMLEIMIAKCAEAFEGLPILEYIDILRNILYSGVWSKYEMIRKKRLGEEDAGSI</sequence>
<protein>
    <submittedName>
        <fullName evidence="1">Uncharacterized protein</fullName>
    </submittedName>
</protein>
<keyword evidence="2" id="KW-1185">Reference proteome</keyword>
<comment type="caution">
    <text evidence="1">The sequence shown here is derived from an EMBL/GenBank/DDBJ whole genome shotgun (WGS) entry which is preliminary data.</text>
</comment>
<dbReference type="GeneID" id="92793923"/>
<dbReference type="InterPro" id="IPR043740">
    <property type="entry name" value="DUF5685"/>
</dbReference>
<name>A0A415PHC1_9FIRM</name>
<organism evidence="1 2">
    <name type="scientific">Amedibacillus dolichus</name>
    <dbReference type="NCBI Taxonomy" id="31971"/>
    <lineage>
        <taxon>Bacteria</taxon>
        <taxon>Bacillati</taxon>
        <taxon>Bacillota</taxon>
        <taxon>Erysipelotrichia</taxon>
        <taxon>Erysipelotrichales</taxon>
        <taxon>Erysipelotrichaceae</taxon>
        <taxon>Amedibacillus</taxon>
    </lineage>
</organism>
<gene>
    <name evidence="1" type="ORF">DWZ83_05015</name>
</gene>
<dbReference type="Proteomes" id="UP000284868">
    <property type="component" value="Unassembled WGS sequence"/>
</dbReference>
<proteinExistence type="predicted"/>